<dbReference type="Gene3D" id="1.20.120.20">
    <property type="entry name" value="Apolipoprotein"/>
    <property type="match status" value="1"/>
</dbReference>
<evidence type="ECO:0000313" key="3">
    <source>
        <dbReference type="EMBL" id="BET02497.1"/>
    </source>
</evidence>
<reference evidence="3 4" key="1">
    <citation type="submission" date="2023-09" db="EMBL/GenBank/DDBJ databases">
        <title>Nesidiocoris tenuis whole genome shotgun sequence.</title>
        <authorList>
            <person name="Shibata T."/>
            <person name="Shimoda M."/>
            <person name="Kobayashi T."/>
            <person name="Uehara T."/>
        </authorList>
    </citation>
    <scope>NUCLEOTIDE SEQUENCE [LARGE SCALE GENOMIC DNA]</scope>
    <source>
        <strain evidence="3 4">Japan</strain>
    </source>
</reference>
<proteinExistence type="predicted"/>
<protein>
    <submittedName>
        <fullName evidence="3">Uncharacterized protein</fullName>
    </submittedName>
</protein>
<name>A0ABN7BH21_9HEMI</name>
<feature type="chain" id="PRO_5047318085" evidence="2">
    <location>
        <begin position="18"/>
        <end position="184"/>
    </location>
</feature>
<sequence>MNFLVFALFAFIPAILADAPATPSLQEVIKEGQEKFDKAIADIKKNIGLSQNPNGEEIVKLIKEKNEKLAKDVSELGKKIEDQIKANPDAKAALDNVKAKLKEAQEKLRKENPDIAKNADKLGESLKSSWDSVAQEIEKSYKEFSKKGGKQEELENFFKGFIDQGAKAVQELKDSVDKVLKSGK</sequence>
<dbReference type="SUPFAM" id="SSF47857">
    <property type="entry name" value="Apolipophorin-III"/>
    <property type="match status" value="1"/>
</dbReference>
<accession>A0ABN7BH21</accession>
<keyword evidence="2" id="KW-0732">Signal</keyword>
<dbReference type="EMBL" id="AP028922">
    <property type="protein sequence ID" value="BET02497.1"/>
    <property type="molecule type" value="Genomic_DNA"/>
</dbReference>
<evidence type="ECO:0000256" key="2">
    <source>
        <dbReference type="SAM" id="SignalP"/>
    </source>
</evidence>
<feature type="signal peptide" evidence="2">
    <location>
        <begin position="1"/>
        <end position="17"/>
    </location>
</feature>
<organism evidence="3 4">
    <name type="scientific">Nesidiocoris tenuis</name>
    <dbReference type="NCBI Taxonomy" id="355587"/>
    <lineage>
        <taxon>Eukaryota</taxon>
        <taxon>Metazoa</taxon>
        <taxon>Ecdysozoa</taxon>
        <taxon>Arthropoda</taxon>
        <taxon>Hexapoda</taxon>
        <taxon>Insecta</taxon>
        <taxon>Pterygota</taxon>
        <taxon>Neoptera</taxon>
        <taxon>Paraneoptera</taxon>
        <taxon>Hemiptera</taxon>
        <taxon>Heteroptera</taxon>
        <taxon>Panheteroptera</taxon>
        <taxon>Cimicomorpha</taxon>
        <taxon>Miridae</taxon>
        <taxon>Dicyphina</taxon>
        <taxon>Nesidiocoris</taxon>
    </lineage>
</organism>
<feature type="coiled-coil region" evidence="1">
    <location>
        <begin position="59"/>
        <end position="111"/>
    </location>
</feature>
<evidence type="ECO:0000256" key="1">
    <source>
        <dbReference type="SAM" id="Coils"/>
    </source>
</evidence>
<keyword evidence="1" id="KW-0175">Coiled coil</keyword>
<dbReference type="Pfam" id="PF07464">
    <property type="entry name" value="ApoLp-III"/>
    <property type="match status" value="1"/>
</dbReference>
<keyword evidence="4" id="KW-1185">Reference proteome</keyword>
<evidence type="ECO:0000313" key="4">
    <source>
        <dbReference type="Proteomes" id="UP001307889"/>
    </source>
</evidence>
<dbReference type="Proteomes" id="UP001307889">
    <property type="component" value="Chromosome 14"/>
</dbReference>
<dbReference type="InterPro" id="IPR010009">
    <property type="entry name" value="ApoLp-III"/>
</dbReference>
<gene>
    <name evidence="3" type="ORF">NTJ_15315</name>
</gene>